<keyword evidence="3" id="KW-0645">Protease</keyword>
<evidence type="ECO:0000259" key="12">
    <source>
        <dbReference type="Pfam" id="PF08291"/>
    </source>
</evidence>
<dbReference type="InterPro" id="IPR009045">
    <property type="entry name" value="Zn_M74/Hedgehog-like"/>
</dbReference>
<keyword evidence="5" id="KW-0732">Signal</keyword>
<keyword evidence="14" id="KW-1185">Reference proteome</keyword>
<comment type="similarity">
    <text evidence="10">Belongs to the peptidase M15 family.</text>
</comment>
<evidence type="ECO:0000256" key="7">
    <source>
        <dbReference type="ARBA" id="ARBA00022833"/>
    </source>
</evidence>
<dbReference type="STRING" id="293826.Amet_0530"/>
<dbReference type="Proteomes" id="UP000001572">
    <property type="component" value="Chromosome"/>
</dbReference>
<feature type="domain" description="Peptidase M15A C-terminal" evidence="12">
    <location>
        <begin position="9"/>
        <end position="108"/>
    </location>
</feature>
<dbReference type="HOGENOM" id="CLU_124897_1_0_9"/>
<keyword evidence="8" id="KW-0482">Metalloprotease</keyword>
<dbReference type="GO" id="GO:0008237">
    <property type="term" value="F:metallopeptidase activity"/>
    <property type="evidence" value="ECO:0007669"/>
    <property type="project" value="UniProtKB-KW"/>
</dbReference>
<dbReference type="PANTHER" id="PTHR37425:SF1">
    <property type="entry name" value="OUTER MEMBRANE PROTEIN"/>
    <property type="match status" value="1"/>
</dbReference>
<keyword evidence="6" id="KW-0378">Hydrolase</keyword>
<evidence type="ECO:0000256" key="5">
    <source>
        <dbReference type="ARBA" id="ARBA00022729"/>
    </source>
</evidence>
<evidence type="ECO:0000313" key="13">
    <source>
        <dbReference type="EMBL" id="ABR46757.1"/>
    </source>
</evidence>
<comment type="cofactor">
    <cofactor evidence="1">
        <name>Zn(2+)</name>
        <dbReference type="ChEBI" id="CHEBI:29105"/>
    </cofactor>
</comment>
<protein>
    <recommendedName>
        <fullName evidence="11">Murein endopeptidase K</fullName>
    </recommendedName>
</protein>
<keyword evidence="7" id="KW-0862">Zinc</keyword>
<sequence length="118" mass="13193">MNNIQISKNFKLKEFQCGDGGYQVRLDSQVLKKLQELREQTGRPVLINSGYRTPSYNQQVGGSPRSQHLLGKAADIMVPGMELESLARVAEGIGFGGIGIYRTFIHVDVRSEKVRWKG</sequence>
<gene>
    <name evidence="13" type="ordered locus">Amet_0530</name>
</gene>
<evidence type="ECO:0000256" key="1">
    <source>
        <dbReference type="ARBA" id="ARBA00001947"/>
    </source>
</evidence>
<evidence type="ECO:0000256" key="8">
    <source>
        <dbReference type="ARBA" id="ARBA00023049"/>
    </source>
</evidence>
<dbReference type="GO" id="GO:0046872">
    <property type="term" value="F:metal ion binding"/>
    <property type="evidence" value="ECO:0007669"/>
    <property type="project" value="UniProtKB-KW"/>
</dbReference>
<evidence type="ECO:0000313" key="14">
    <source>
        <dbReference type="Proteomes" id="UP000001572"/>
    </source>
</evidence>
<dbReference type="InterPro" id="IPR013230">
    <property type="entry name" value="Peptidase_M15A_C"/>
</dbReference>
<accession>A6TKN9</accession>
<evidence type="ECO:0000256" key="3">
    <source>
        <dbReference type="ARBA" id="ARBA00022670"/>
    </source>
</evidence>
<keyword evidence="9" id="KW-0961">Cell wall biogenesis/degradation</keyword>
<evidence type="ECO:0000256" key="11">
    <source>
        <dbReference type="ARBA" id="ARBA00093666"/>
    </source>
</evidence>
<dbReference type="eggNOG" id="COG3108">
    <property type="taxonomic scope" value="Bacteria"/>
</dbReference>
<dbReference type="PANTHER" id="PTHR37425">
    <property type="match status" value="1"/>
</dbReference>
<evidence type="ECO:0000256" key="4">
    <source>
        <dbReference type="ARBA" id="ARBA00022723"/>
    </source>
</evidence>
<dbReference type="OrthoDB" id="5242612at2"/>
<evidence type="ECO:0000256" key="9">
    <source>
        <dbReference type="ARBA" id="ARBA00023316"/>
    </source>
</evidence>
<dbReference type="InterPro" id="IPR010275">
    <property type="entry name" value="MepK"/>
</dbReference>
<evidence type="ECO:0000256" key="10">
    <source>
        <dbReference type="ARBA" id="ARBA00093448"/>
    </source>
</evidence>
<evidence type="ECO:0000256" key="6">
    <source>
        <dbReference type="ARBA" id="ARBA00022801"/>
    </source>
</evidence>
<keyword evidence="4" id="KW-0479">Metal-binding</keyword>
<dbReference type="Gene3D" id="3.30.1380.10">
    <property type="match status" value="1"/>
</dbReference>
<dbReference type="GO" id="GO:0006508">
    <property type="term" value="P:proteolysis"/>
    <property type="evidence" value="ECO:0007669"/>
    <property type="project" value="UniProtKB-KW"/>
</dbReference>
<proteinExistence type="inferred from homology"/>
<dbReference type="RefSeq" id="WP_011971665.1">
    <property type="nucleotide sequence ID" value="NC_009633.1"/>
</dbReference>
<dbReference type="EMBL" id="CP000724">
    <property type="protein sequence ID" value="ABR46757.1"/>
    <property type="molecule type" value="Genomic_DNA"/>
</dbReference>
<name>A6TKN9_ALKMQ</name>
<dbReference type="AlphaFoldDB" id="A6TKN9"/>
<dbReference type="Pfam" id="PF08291">
    <property type="entry name" value="Peptidase_M15_3"/>
    <property type="match status" value="1"/>
</dbReference>
<dbReference type="KEGG" id="amt:Amet_0530"/>
<evidence type="ECO:0000256" key="2">
    <source>
        <dbReference type="ARBA" id="ARBA00004776"/>
    </source>
</evidence>
<reference evidence="14" key="1">
    <citation type="journal article" date="2016" name="Genome Announc.">
        <title>Complete genome sequence of Alkaliphilus metalliredigens strain QYMF, an alkaliphilic and metal-reducing bacterium isolated from borax-contaminated leachate ponds.</title>
        <authorList>
            <person name="Hwang C."/>
            <person name="Copeland A."/>
            <person name="Lucas S."/>
            <person name="Lapidus A."/>
            <person name="Barry K."/>
            <person name="Detter J.C."/>
            <person name="Glavina Del Rio T."/>
            <person name="Hammon N."/>
            <person name="Israni S."/>
            <person name="Dalin E."/>
            <person name="Tice H."/>
            <person name="Pitluck S."/>
            <person name="Chertkov O."/>
            <person name="Brettin T."/>
            <person name="Bruce D."/>
            <person name="Han C."/>
            <person name="Schmutz J."/>
            <person name="Larimer F."/>
            <person name="Land M.L."/>
            <person name="Hauser L."/>
            <person name="Kyrpides N."/>
            <person name="Mikhailova N."/>
            <person name="Ye Q."/>
            <person name="Zhou J."/>
            <person name="Richardson P."/>
            <person name="Fields M.W."/>
        </authorList>
    </citation>
    <scope>NUCLEOTIDE SEQUENCE [LARGE SCALE GENOMIC DNA]</scope>
    <source>
        <strain evidence="14">QYMF</strain>
    </source>
</reference>
<comment type="pathway">
    <text evidence="2">Cell wall biogenesis; cell wall polysaccharide biosynthesis.</text>
</comment>
<dbReference type="GO" id="GO:0071555">
    <property type="term" value="P:cell wall organization"/>
    <property type="evidence" value="ECO:0007669"/>
    <property type="project" value="UniProtKB-KW"/>
</dbReference>
<dbReference type="SUPFAM" id="SSF55166">
    <property type="entry name" value="Hedgehog/DD-peptidase"/>
    <property type="match status" value="1"/>
</dbReference>
<organism evidence="13 14">
    <name type="scientific">Alkaliphilus metalliredigens (strain QYMF)</name>
    <dbReference type="NCBI Taxonomy" id="293826"/>
    <lineage>
        <taxon>Bacteria</taxon>
        <taxon>Bacillati</taxon>
        <taxon>Bacillota</taxon>
        <taxon>Clostridia</taxon>
        <taxon>Peptostreptococcales</taxon>
        <taxon>Natronincolaceae</taxon>
        <taxon>Alkaliphilus</taxon>
    </lineage>
</organism>